<protein>
    <recommendedName>
        <fullName evidence="2">Nucleotide-diphospho-sugar transferase domain-containing protein</fullName>
    </recommendedName>
</protein>
<sequence length="459" mass="52867">MKSHCSLNKFVEKQCFVFPHLGLSVKLILSYHNTRTASAKHMDYYNNHQKSSIRNLFIASLLLSLLLYLSISSKTISHVLIISKASSSSLASQEDSVIDELERALSRASMSNNNNNNNKTVVIAIANRAYVEGNITMLDLFLGGFRAGENTEWLLNHLLVVSVDEIAFLKCKSVGALHCYRIGTEGVDLRGEKLYMSRDFVDMMWRRTGFLREVVRRGYSFVFTERPLGPLRNLDFAWLSWRSMVDAINMTHQHVPRHDPRVELSIEISGTSDMDVMWLRDPFKWLSRDENIDVQISCDHFFGNQWSKSNLINTGFYYVRSNNRTLSMFDTWHSMRNDSSCKGMKEQDVLERMIRTRILDRLGVKMRFLDTVSFSGFCEDSRRFGMVTTVHANCCRTISAKVADLTAVLGDWMRLKALIRDWRKNRGSRNGTHGLRWSKHVACSDSWISYNFTSNRVIS</sequence>
<dbReference type="PANTHER" id="PTHR46038:SF12">
    <property type="entry name" value="OS03G0731800 PROTEIN"/>
    <property type="match status" value="1"/>
</dbReference>
<proteinExistence type="predicted"/>
<reference evidence="3 4" key="1">
    <citation type="submission" date="2024-01" db="EMBL/GenBank/DDBJ databases">
        <title>Genome assemblies of Stephania.</title>
        <authorList>
            <person name="Yang L."/>
        </authorList>
    </citation>
    <scope>NUCLEOTIDE SEQUENCE [LARGE SCALE GENOMIC DNA]</scope>
    <source>
        <strain evidence="3">QJT</strain>
        <tissue evidence="3">Leaf</tissue>
    </source>
</reference>
<comment type="caution">
    <text evidence="3">The sequence shown here is derived from an EMBL/GenBank/DDBJ whole genome shotgun (WGS) entry which is preliminary data.</text>
</comment>
<keyword evidence="4" id="KW-1185">Reference proteome</keyword>
<dbReference type="InterPro" id="IPR044821">
    <property type="entry name" value="At1g28695/At4g15970-like"/>
</dbReference>
<feature type="domain" description="Nucleotide-diphospho-sugar transferase" evidence="2">
    <location>
        <begin position="272"/>
        <end position="405"/>
    </location>
</feature>
<dbReference type="EMBL" id="JBBNAE010000002">
    <property type="protein sequence ID" value="KAK9144749.1"/>
    <property type="molecule type" value="Genomic_DNA"/>
</dbReference>
<evidence type="ECO:0000313" key="3">
    <source>
        <dbReference type="EMBL" id="KAK9144749.1"/>
    </source>
</evidence>
<dbReference type="Proteomes" id="UP001417504">
    <property type="component" value="Unassembled WGS sequence"/>
</dbReference>
<keyword evidence="1" id="KW-1133">Transmembrane helix</keyword>
<name>A0AAP0K3Y1_9MAGN</name>
<dbReference type="PANTHER" id="PTHR46038">
    <property type="entry name" value="EXPRESSED PROTEIN-RELATED"/>
    <property type="match status" value="1"/>
</dbReference>
<dbReference type="Pfam" id="PF03407">
    <property type="entry name" value="Nucleotid_trans"/>
    <property type="match status" value="2"/>
</dbReference>
<dbReference type="InterPro" id="IPR005069">
    <property type="entry name" value="Nucl-diP-sugar_transferase"/>
</dbReference>
<dbReference type="AlphaFoldDB" id="A0AAP0K3Y1"/>
<keyword evidence="1" id="KW-0472">Membrane</keyword>
<evidence type="ECO:0000256" key="1">
    <source>
        <dbReference type="SAM" id="Phobius"/>
    </source>
</evidence>
<feature type="domain" description="Nucleotide-diphospho-sugar transferase" evidence="2">
    <location>
        <begin position="154"/>
        <end position="225"/>
    </location>
</feature>
<evidence type="ECO:0000313" key="4">
    <source>
        <dbReference type="Proteomes" id="UP001417504"/>
    </source>
</evidence>
<evidence type="ECO:0000259" key="2">
    <source>
        <dbReference type="Pfam" id="PF03407"/>
    </source>
</evidence>
<organism evidence="3 4">
    <name type="scientific">Stephania japonica</name>
    <dbReference type="NCBI Taxonomy" id="461633"/>
    <lineage>
        <taxon>Eukaryota</taxon>
        <taxon>Viridiplantae</taxon>
        <taxon>Streptophyta</taxon>
        <taxon>Embryophyta</taxon>
        <taxon>Tracheophyta</taxon>
        <taxon>Spermatophyta</taxon>
        <taxon>Magnoliopsida</taxon>
        <taxon>Ranunculales</taxon>
        <taxon>Menispermaceae</taxon>
        <taxon>Menispermoideae</taxon>
        <taxon>Cissampelideae</taxon>
        <taxon>Stephania</taxon>
    </lineage>
</organism>
<feature type="transmembrane region" description="Helical" evidence="1">
    <location>
        <begin position="52"/>
        <end position="71"/>
    </location>
</feature>
<gene>
    <name evidence="3" type="ORF">Sjap_004652</name>
</gene>
<keyword evidence="1" id="KW-0812">Transmembrane</keyword>
<accession>A0AAP0K3Y1</accession>